<proteinExistence type="inferred from homology"/>
<feature type="domain" description="Glycosyl hydrolase family 32 C-terminal" evidence="9">
    <location>
        <begin position="409"/>
        <end position="597"/>
    </location>
</feature>
<name>R7W9X7_AEGTA</name>
<dbReference type="InterPro" id="IPR050551">
    <property type="entry name" value="Fructan_Metab_Enzymes"/>
</dbReference>
<keyword evidence="3 7" id="KW-0378">Hydrolase</keyword>
<dbReference type="Gene3D" id="2.60.120.560">
    <property type="entry name" value="Exo-inulinase, domain 1"/>
    <property type="match status" value="1"/>
</dbReference>
<sequence>MDVLSWLAGLACMFSTSIVFQILTASFNVFEIAKQIVVIADILIKLCEYDTIRLVRPCSNGEGVFFYPQSPKARSIVGKRYRTDYHFQPPKNWINGSMYYNGVYHEFYQYNPNGSYNPNISYNIVWGHSVSMDLINWINLEPAIEPDTPSDISGCWTGSATILSGDQPIIIYTGLLDIQKHQVQNIALPKNRSDPYLREWTKAHNNPVIQPVVPGLNSSQFRDPTTGWIGPDGLWRIAVGAELNGYSAALLYKSEDFLNWTRVEHPLYSSNSSNMWECLDFFAVLPGSGGGLDLSSAIPNGAKHVLKVSMNCTDDMYMIGVYDLKRDAFVPDTVLDDSRLWPRIDYGNFYASKSFFDSKHGRRIIWAWSSETDSSSDDVAKGWAGIHSIPRTIWLDSHGKQLLQWPVEEIESLRTNEINHQALELKKGDLFEIKGIETLQADVEIDFELTSINDADPFDPSWLFDTEKHCREAGASVHGGIGPFGFVILASDNMEEHTDVHFRVYKSQQNYMVLMCSDLRRSSLRPGLYTPAYGGFFEFDFEKERKISLRTLIDRSAVESFGGGGRVCIMARVYPVALVDDIGCAHMYAFNNGSATRFGVNNMSLCMPEFLMKMCLCLRDSVQLPPECSKTQNEDVKVRTPSNKKVKSENTEMGFHEVDKIAADTIRIGPLTNDWHASLIEAIQRKRKWCPVFRFHHRQIQRSI</sequence>
<evidence type="ECO:0000256" key="2">
    <source>
        <dbReference type="ARBA" id="ARBA00022729"/>
    </source>
</evidence>
<dbReference type="SUPFAM" id="SSF49899">
    <property type="entry name" value="Concanavalin A-like lectins/glucanases"/>
    <property type="match status" value="1"/>
</dbReference>
<dbReference type="InterPro" id="IPR013148">
    <property type="entry name" value="Glyco_hydro_32_N"/>
</dbReference>
<evidence type="ECO:0000256" key="1">
    <source>
        <dbReference type="ARBA" id="ARBA00009902"/>
    </source>
</evidence>
<dbReference type="GO" id="GO:0005975">
    <property type="term" value="P:carbohydrate metabolic process"/>
    <property type="evidence" value="ECO:0007669"/>
    <property type="project" value="InterPro"/>
</dbReference>
<evidence type="ECO:0000256" key="7">
    <source>
        <dbReference type="RuleBase" id="RU362110"/>
    </source>
</evidence>
<dbReference type="PANTHER" id="PTHR31953">
    <property type="entry name" value="BETA-FRUCTOFURANOSIDASE, INSOLUBLE ISOENZYME CWINV1-RELATED"/>
    <property type="match status" value="1"/>
</dbReference>
<organism evidence="10">
    <name type="scientific">Aegilops tauschii</name>
    <name type="common">Tausch's goatgrass</name>
    <name type="synonym">Aegilops squarrosa</name>
    <dbReference type="NCBI Taxonomy" id="37682"/>
    <lineage>
        <taxon>Eukaryota</taxon>
        <taxon>Viridiplantae</taxon>
        <taxon>Streptophyta</taxon>
        <taxon>Embryophyta</taxon>
        <taxon>Tracheophyta</taxon>
        <taxon>Spermatophyta</taxon>
        <taxon>Magnoliopsida</taxon>
        <taxon>Liliopsida</taxon>
        <taxon>Poales</taxon>
        <taxon>Poaceae</taxon>
        <taxon>BOP clade</taxon>
        <taxon>Pooideae</taxon>
        <taxon>Triticodae</taxon>
        <taxon>Triticeae</taxon>
        <taxon>Triticinae</taxon>
        <taxon>Aegilops</taxon>
    </lineage>
</organism>
<dbReference type="SUPFAM" id="SSF75005">
    <property type="entry name" value="Arabinanase/levansucrase/invertase"/>
    <property type="match status" value="1"/>
</dbReference>
<evidence type="ECO:0000259" key="8">
    <source>
        <dbReference type="Pfam" id="PF00251"/>
    </source>
</evidence>
<dbReference type="CDD" id="cd18624">
    <property type="entry name" value="GH32_Fruct1-like"/>
    <property type="match status" value="1"/>
</dbReference>
<evidence type="ECO:0000256" key="5">
    <source>
        <dbReference type="ARBA" id="ARBA00023180"/>
    </source>
</evidence>
<dbReference type="InterPro" id="IPR013320">
    <property type="entry name" value="ConA-like_dom_sf"/>
</dbReference>
<dbReference type="FunFam" id="2.60.120.560:FF:000002">
    <property type="entry name" value="Beta-fructofuranosidase, insoluble isoenzyme CWINV1"/>
    <property type="match status" value="1"/>
</dbReference>
<evidence type="ECO:0000256" key="6">
    <source>
        <dbReference type="ARBA" id="ARBA00023295"/>
    </source>
</evidence>
<keyword evidence="2" id="KW-0732">Signal</keyword>
<protein>
    <submittedName>
        <fullName evidence="10">Beta-fructofuranosidase, insoluble isoenzyme 4</fullName>
    </submittedName>
</protein>
<accession>R7W9X7</accession>
<feature type="domain" description="Glycosyl hydrolase family 32 N-terminal" evidence="8">
    <location>
        <begin position="86"/>
        <end position="406"/>
    </location>
</feature>
<dbReference type="Pfam" id="PF08244">
    <property type="entry name" value="Glyco_hydro_32C"/>
    <property type="match status" value="1"/>
</dbReference>
<keyword evidence="6 7" id="KW-0326">Glycosidase</keyword>
<comment type="similarity">
    <text evidence="1 7">Belongs to the glycosyl hydrolase 32 family.</text>
</comment>
<dbReference type="GO" id="GO:0004553">
    <property type="term" value="F:hydrolase activity, hydrolyzing O-glycosyl compounds"/>
    <property type="evidence" value="ECO:0007669"/>
    <property type="project" value="InterPro"/>
</dbReference>
<evidence type="ECO:0000256" key="4">
    <source>
        <dbReference type="ARBA" id="ARBA00023157"/>
    </source>
</evidence>
<reference evidence="10" key="1">
    <citation type="submission" date="2015-06" db="UniProtKB">
        <authorList>
            <consortium name="EnsemblPlants"/>
        </authorList>
    </citation>
    <scope>IDENTIFICATION</scope>
</reference>
<evidence type="ECO:0000313" key="10">
    <source>
        <dbReference type="EnsemblPlants" id="EMT18333"/>
    </source>
</evidence>
<dbReference type="AlphaFoldDB" id="R7W9X7"/>
<dbReference type="Pfam" id="PF00251">
    <property type="entry name" value="Glyco_hydro_32N"/>
    <property type="match status" value="1"/>
</dbReference>
<dbReference type="InterPro" id="IPR013189">
    <property type="entry name" value="Glyco_hydro_32_C"/>
</dbReference>
<dbReference type="InterPro" id="IPR001362">
    <property type="entry name" value="Glyco_hydro_32"/>
</dbReference>
<keyword evidence="4" id="KW-1015">Disulfide bond</keyword>
<dbReference type="InterPro" id="IPR023296">
    <property type="entry name" value="Glyco_hydro_beta-prop_sf"/>
</dbReference>
<evidence type="ECO:0000259" key="9">
    <source>
        <dbReference type="Pfam" id="PF08244"/>
    </source>
</evidence>
<dbReference type="Gene3D" id="2.115.10.20">
    <property type="entry name" value="Glycosyl hydrolase domain, family 43"/>
    <property type="match status" value="1"/>
</dbReference>
<evidence type="ECO:0000256" key="3">
    <source>
        <dbReference type="ARBA" id="ARBA00022801"/>
    </source>
</evidence>
<dbReference type="EnsemblPlants" id="EMT18333">
    <property type="protein sequence ID" value="EMT18333"/>
    <property type="gene ID" value="F775_09622"/>
</dbReference>
<dbReference type="SMART" id="SM00640">
    <property type="entry name" value="Glyco_32"/>
    <property type="match status" value="1"/>
</dbReference>
<keyword evidence="5" id="KW-0325">Glycoprotein</keyword>